<evidence type="ECO:0000256" key="4">
    <source>
        <dbReference type="ARBA" id="ARBA00022741"/>
    </source>
</evidence>
<dbReference type="InterPro" id="IPR011709">
    <property type="entry name" value="DEAD-box_helicase_OB_fold"/>
</dbReference>
<dbReference type="Gene3D" id="1.20.120.1080">
    <property type="match status" value="1"/>
</dbReference>
<keyword evidence="14" id="KW-1185">Reference proteome</keyword>
<dbReference type="GO" id="GO:0006397">
    <property type="term" value="P:mRNA processing"/>
    <property type="evidence" value="ECO:0007669"/>
    <property type="project" value="UniProtKB-KW"/>
</dbReference>
<dbReference type="SMART" id="SM00487">
    <property type="entry name" value="DEXDc"/>
    <property type="match status" value="1"/>
</dbReference>
<keyword evidence="3" id="KW-0507">mRNA processing</keyword>
<dbReference type="EC" id="3.6.4.13" evidence="2"/>
<evidence type="ECO:0000256" key="5">
    <source>
        <dbReference type="ARBA" id="ARBA00022801"/>
    </source>
</evidence>
<evidence type="ECO:0000313" key="13">
    <source>
        <dbReference type="EMBL" id="KAG9389519.1"/>
    </source>
</evidence>
<evidence type="ECO:0000256" key="7">
    <source>
        <dbReference type="ARBA" id="ARBA00022840"/>
    </source>
</evidence>
<feature type="region of interest" description="Disordered" evidence="10">
    <location>
        <begin position="1"/>
        <end position="23"/>
    </location>
</feature>
<dbReference type="GO" id="GO:0003724">
    <property type="term" value="F:RNA helicase activity"/>
    <property type="evidence" value="ECO:0007669"/>
    <property type="project" value="UniProtKB-EC"/>
</dbReference>
<proteinExistence type="inferred from homology"/>
<keyword evidence="8" id="KW-0508">mRNA splicing</keyword>
<dbReference type="Pfam" id="PF00271">
    <property type="entry name" value="Helicase_C"/>
    <property type="match status" value="1"/>
</dbReference>
<evidence type="ECO:0000259" key="11">
    <source>
        <dbReference type="PROSITE" id="PS51192"/>
    </source>
</evidence>
<dbReference type="InterPro" id="IPR027417">
    <property type="entry name" value="P-loop_NTPase"/>
</dbReference>
<dbReference type="InterPro" id="IPR002464">
    <property type="entry name" value="DNA/RNA_helicase_DEAH_CS"/>
</dbReference>
<dbReference type="Pfam" id="PF21010">
    <property type="entry name" value="HA2_C"/>
    <property type="match status" value="1"/>
</dbReference>
<comment type="similarity">
    <text evidence="1">Belongs to the DEAD box helicase family. DEAH subfamily.</text>
</comment>
<keyword evidence="7" id="KW-0067">ATP-binding</keyword>
<dbReference type="SMART" id="SM00490">
    <property type="entry name" value="HELICc"/>
    <property type="match status" value="1"/>
</dbReference>
<dbReference type="PROSITE" id="PS51194">
    <property type="entry name" value="HELICASE_CTER"/>
    <property type="match status" value="1"/>
</dbReference>
<feature type="domain" description="Helicase C-terminal" evidence="12">
    <location>
        <begin position="365"/>
        <end position="546"/>
    </location>
</feature>
<dbReference type="FunFam" id="3.40.50.300:FF:000007">
    <property type="entry name" value="Pre-mRNA-splicing factor ATP-dependent RNA helicase"/>
    <property type="match status" value="1"/>
</dbReference>
<protein>
    <recommendedName>
        <fullName evidence="2">RNA helicase</fullName>
        <ecNumber evidence="2">3.6.4.13</ecNumber>
    </recommendedName>
</protein>
<dbReference type="Gene3D" id="3.40.50.300">
    <property type="entry name" value="P-loop containing nucleotide triphosphate hydrolases"/>
    <property type="match status" value="2"/>
</dbReference>
<keyword evidence="4" id="KW-0547">Nucleotide-binding</keyword>
<evidence type="ECO:0000313" key="14">
    <source>
        <dbReference type="Proteomes" id="UP000717585"/>
    </source>
</evidence>
<dbReference type="GO" id="GO:0005524">
    <property type="term" value="F:ATP binding"/>
    <property type="evidence" value="ECO:0007669"/>
    <property type="project" value="UniProtKB-KW"/>
</dbReference>
<evidence type="ECO:0000256" key="10">
    <source>
        <dbReference type="SAM" id="MobiDB-lite"/>
    </source>
</evidence>
<dbReference type="Pfam" id="PF07717">
    <property type="entry name" value="OB_NTP_bind"/>
    <property type="match status" value="1"/>
</dbReference>
<name>A0A8J6AZ66_9EUKA</name>
<dbReference type="Pfam" id="PF00270">
    <property type="entry name" value="DEAD"/>
    <property type="match status" value="1"/>
</dbReference>
<keyword evidence="5" id="KW-0378">Hydrolase</keyword>
<dbReference type="PANTHER" id="PTHR18934:SF99">
    <property type="entry name" value="ATP-DEPENDENT RNA HELICASE DHX37-RELATED"/>
    <property type="match status" value="1"/>
</dbReference>
<evidence type="ECO:0000259" key="12">
    <source>
        <dbReference type="PROSITE" id="PS51194"/>
    </source>
</evidence>
<evidence type="ECO:0000256" key="2">
    <source>
        <dbReference type="ARBA" id="ARBA00012552"/>
    </source>
</evidence>
<dbReference type="GO" id="GO:0003723">
    <property type="term" value="F:RNA binding"/>
    <property type="evidence" value="ECO:0007669"/>
    <property type="project" value="TreeGrafter"/>
</dbReference>
<dbReference type="OrthoDB" id="10253254at2759"/>
<dbReference type="InterPro" id="IPR007502">
    <property type="entry name" value="Helicase-assoc_dom"/>
</dbReference>
<evidence type="ECO:0000256" key="9">
    <source>
        <dbReference type="ARBA" id="ARBA00047984"/>
    </source>
</evidence>
<comment type="caution">
    <text evidence="13">The sequence shown here is derived from an EMBL/GenBank/DDBJ whole genome shotgun (WGS) entry which is preliminary data.</text>
</comment>
<evidence type="ECO:0000256" key="1">
    <source>
        <dbReference type="ARBA" id="ARBA00008792"/>
    </source>
</evidence>
<dbReference type="InterPro" id="IPR014001">
    <property type="entry name" value="Helicase_ATP-bd"/>
</dbReference>
<dbReference type="Proteomes" id="UP000717585">
    <property type="component" value="Unassembled WGS sequence"/>
</dbReference>
<dbReference type="CDD" id="cd18791">
    <property type="entry name" value="SF2_C_RHA"/>
    <property type="match status" value="1"/>
</dbReference>
<dbReference type="SMART" id="SM00847">
    <property type="entry name" value="HA2"/>
    <property type="match status" value="1"/>
</dbReference>
<evidence type="ECO:0000256" key="8">
    <source>
        <dbReference type="ARBA" id="ARBA00023187"/>
    </source>
</evidence>
<evidence type="ECO:0000256" key="3">
    <source>
        <dbReference type="ARBA" id="ARBA00022664"/>
    </source>
</evidence>
<accession>A0A8J6AZ66</accession>
<dbReference type="InterPro" id="IPR001650">
    <property type="entry name" value="Helicase_C-like"/>
</dbReference>
<sequence>MKRNALEAERELEHSDEEDSFSEEIRKARELSRRQYLHDRVDKQSVALEMAIKRDRIELEEGEAVPDRLEALENKEKLRDIVYEYRKPTLTKRADIAFEEDQLRKAGIDLTIDDRVSFIFGQTSGEEDHRPPPSDDIRDVRESLPISRYRDEIIQTIKDPRIPVVIVSAATGSGKTTQIPQFVYEAGIASASKRVACTQPRRVAAMSVAMRVDKEAHATNPGLPKLVSGYTIRFEDHTSDDTAIQFLTDGMLIRQMLSDPRLSSFSVLMIDEAHERTLQTDILFAMVKQLLLARNDPASPWYDPFTVVISSATLERLKFRDFFRMKLGDTTFEPPILEVPGRRFPVSIYYSVDPVRGYVPAAVLTILQVHFTQGPGDILVFLTGQEEIEDAQRQLREQHDTAVRNGLECAEEEMAEIIIVPLYASLPRAQQMDVFAPTPRHARKIVLSTNIAETSLTIDNIVYVVDSGYVKMKDFDEDTGAEALQIVPISKASAEQRAGRAGRVAPGHCFRLYTADAFKRELPESTKPEIQRTKLDSPLLMLKSIGIDNPFGTDLDFLDCPAPEQVRLAAGGLLTLGALQVSAVDTAAVMRRTMVTEMGKLVAQLPMEPAMGVALYAGQQHGCLREMLSVVAMLSADWDPFFKPRTKQGQREAATAHEGFVSQEGDHLTLLSLFNAWSSVPDAQRDQWCHDNFVHARAMQRAADIRVQLMNMLGSAEPVSCALGDGTIPAEPVLRALCQGFFMNTASYVGGPYRLVRPPLDVRVHPSSKFARPPPGGKMPGFVLFHQVVKTRCVYIKTVSKIEKAWVEDLLQRYGKIALDMM</sequence>
<feature type="domain" description="Helicase ATP-binding" evidence="11">
    <location>
        <begin position="156"/>
        <end position="332"/>
    </location>
</feature>
<dbReference type="CDD" id="cd17917">
    <property type="entry name" value="DEXHc_RHA-like"/>
    <property type="match status" value="1"/>
</dbReference>
<dbReference type="InterPro" id="IPR011545">
    <property type="entry name" value="DEAD/DEAH_box_helicase_dom"/>
</dbReference>
<evidence type="ECO:0000256" key="6">
    <source>
        <dbReference type="ARBA" id="ARBA00022806"/>
    </source>
</evidence>
<dbReference type="PANTHER" id="PTHR18934">
    <property type="entry name" value="ATP-DEPENDENT RNA HELICASE"/>
    <property type="match status" value="1"/>
</dbReference>
<organism evidence="13 14">
    <name type="scientific">Carpediemonas membranifera</name>
    <dbReference type="NCBI Taxonomy" id="201153"/>
    <lineage>
        <taxon>Eukaryota</taxon>
        <taxon>Metamonada</taxon>
        <taxon>Carpediemonas-like organisms</taxon>
        <taxon>Carpediemonas</taxon>
    </lineage>
</organism>
<comment type="catalytic activity">
    <reaction evidence="9">
        <text>ATP + H2O = ADP + phosphate + H(+)</text>
        <dbReference type="Rhea" id="RHEA:13065"/>
        <dbReference type="ChEBI" id="CHEBI:15377"/>
        <dbReference type="ChEBI" id="CHEBI:15378"/>
        <dbReference type="ChEBI" id="CHEBI:30616"/>
        <dbReference type="ChEBI" id="CHEBI:43474"/>
        <dbReference type="ChEBI" id="CHEBI:456216"/>
        <dbReference type="EC" id="3.6.4.13"/>
    </reaction>
</comment>
<dbReference type="PROSITE" id="PS51192">
    <property type="entry name" value="HELICASE_ATP_BIND_1"/>
    <property type="match status" value="1"/>
</dbReference>
<keyword evidence="6" id="KW-0347">Helicase</keyword>
<dbReference type="SUPFAM" id="SSF52540">
    <property type="entry name" value="P-loop containing nucleoside triphosphate hydrolases"/>
    <property type="match status" value="1"/>
</dbReference>
<dbReference type="EMBL" id="JAHDYR010000069">
    <property type="protein sequence ID" value="KAG9389519.1"/>
    <property type="molecule type" value="Genomic_DNA"/>
</dbReference>
<dbReference type="GO" id="GO:0008380">
    <property type="term" value="P:RNA splicing"/>
    <property type="evidence" value="ECO:0007669"/>
    <property type="project" value="UniProtKB-KW"/>
</dbReference>
<dbReference type="GO" id="GO:0016787">
    <property type="term" value="F:hydrolase activity"/>
    <property type="evidence" value="ECO:0007669"/>
    <property type="project" value="UniProtKB-KW"/>
</dbReference>
<feature type="compositionally biased region" description="Basic and acidic residues" evidence="10">
    <location>
        <begin position="1"/>
        <end position="13"/>
    </location>
</feature>
<gene>
    <name evidence="13" type="ORF">J8273_8812</name>
</gene>
<dbReference type="AlphaFoldDB" id="A0A8J6AZ66"/>
<reference evidence="13" key="1">
    <citation type="submission" date="2021-05" db="EMBL/GenBank/DDBJ databases">
        <title>A free-living protist that lacks canonical eukaryotic 1 DNA replication and segregation systems.</title>
        <authorList>
            <person name="Salas-Leiva D.E."/>
            <person name="Tromer E.C."/>
            <person name="Curtis B.A."/>
            <person name="Jerlstrom-Hultqvist J."/>
            <person name="Kolisko M."/>
            <person name="Yi Z."/>
            <person name="Salas-Leiva J.S."/>
            <person name="Gallot-Lavallee L."/>
            <person name="Kops G.J.P.L."/>
            <person name="Archibald J.M."/>
            <person name="Simpson A.G.B."/>
            <person name="Roger A.J."/>
        </authorList>
    </citation>
    <scope>NUCLEOTIDE SEQUENCE</scope>
    <source>
        <strain evidence="13">BICM</strain>
    </source>
</reference>
<dbReference type="PROSITE" id="PS00690">
    <property type="entry name" value="DEAH_ATP_HELICASE"/>
    <property type="match status" value="1"/>
</dbReference>